<dbReference type="InterPro" id="IPR058533">
    <property type="entry name" value="Cation_efflux_TM"/>
</dbReference>
<evidence type="ECO:0000256" key="7">
    <source>
        <dbReference type="SAM" id="SignalP"/>
    </source>
</evidence>
<accession>A0A418UXW7</accession>
<keyword evidence="3 6" id="KW-0812">Transmembrane</keyword>
<comment type="subcellular location">
    <subcellularLocation>
        <location evidence="1">Membrane</location>
        <topology evidence="1">Multi-pass membrane protein</topology>
    </subcellularLocation>
</comment>
<dbReference type="PANTHER" id="PTHR13414:SF9">
    <property type="entry name" value="PROTON-COUPLED ZINC ANTIPORTER SLC30A9, MITOCHONDRIAL"/>
    <property type="match status" value="1"/>
</dbReference>
<dbReference type="InterPro" id="IPR040177">
    <property type="entry name" value="SLC30A9"/>
</dbReference>
<organism evidence="9 10">
    <name type="scientific">Rhodopseudomonas palustris</name>
    <dbReference type="NCBI Taxonomy" id="1076"/>
    <lineage>
        <taxon>Bacteria</taxon>
        <taxon>Pseudomonadati</taxon>
        <taxon>Pseudomonadota</taxon>
        <taxon>Alphaproteobacteria</taxon>
        <taxon>Hyphomicrobiales</taxon>
        <taxon>Nitrobacteraceae</taxon>
        <taxon>Rhodopseudomonas</taxon>
    </lineage>
</organism>
<feature type="transmembrane region" description="Helical" evidence="6">
    <location>
        <begin position="165"/>
        <end position="186"/>
    </location>
</feature>
<comment type="caution">
    <text evidence="9">The sequence shown here is derived from an EMBL/GenBank/DDBJ whole genome shotgun (WGS) entry which is preliminary data.</text>
</comment>
<evidence type="ECO:0000259" key="8">
    <source>
        <dbReference type="Pfam" id="PF01545"/>
    </source>
</evidence>
<keyword evidence="4 6" id="KW-1133">Transmembrane helix</keyword>
<name>A0A418UXW7_RHOPL</name>
<keyword evidence="5 6" id="KW-0472">Membrane</keyword>
<evidence type="ECO:0000313" key="9">
    <source>
        <dbReference type="EMBL" id="RJF66591.1"/>
    </source>
</evidence>
<dbReference type="InterPro" id="IPR002524">
    <property type="entry name" value="Cation_efflux"/>
</dbReference>
<feature type="transmembrane region" description="Helical" evidence="6">
    <location>
        <begin position="198"/>
        <end position="216"/>
    </location>
</feature>
<dbReference type="EMBL" id="QYYD01000036">
    <property type="protein sequence ID" value="RJF66591.1"/>
    <property type="molecule type" value="Genomic_DNA"/>
</dbReference>
<dbReference type="GO" id="GO:0006829">
    <property type="term" value="P:zinc ion transport"/>
    <property type="evidence" value="ECO:0007669"/>
    <property type="project" value="InterPro"/>
</dbReference>
<gene>
    <name evidence="9" type="ORF">D4Q52_23830</name>
</gene>
<dbReference type="OrthoDB" id="9806522at2"/>
<proteinExistence type="predicted"/>
<dbReference type="PANTHER" id="PTHR13414">
    <property type="entry name" value="HUEL-CATION TRANSPORTER"/>
    <property type="match status" value="1"/>
</dbReference>
<evidence type="ECO:0000313" key="10">
    <source>
        <dbReference type="Proteomes" id="UP000285523"/>
    </source>
</evidence>
<dbReference type="Gene3D" id="1.20.1510.10">
    <property type="entry name" value="Cation efflux protein transmembrane domain"/>
    <property type="match status" value="1"/>
</dbReference>
<dbReference type="InterPro" id="IPR036837">
    <property type="entry name" value="Cation_efflux_CTD_sf"/>
</dbReference>
<evidence type="ECO:0000256" key="2">
    <source>
        <dbReference type="ARBA" id="ARBA00022448"/>
    </source>
</evidence>
<protein>
    <submittedName>
        <fullName evidence="9">Cation transporter</fullName>
    </submittedName>
</protein>
<dbReference type="NCBIfam" id="TIGR01297">
    <property type="entry name" value="CDF"/>
    <property type="match status" value="1"/>
</dbReference>
<evidence type="ECO:0000256" key="3">
    <source>
        <dbReference type="ARBA" id="ARBA00022692"/>
    </source>
</evidence>
<keyword evidence="2" id="KW-0813">Transport</keyword>
<evidence type="ECO:0000256" key="4">
    <source>
        <dbReference type="ARBA" id="ARBA00022989"/>
    </source>
</evidence>
<dbReference type="SUPFAM" id="SSF161111">
    <property type="entry name" value="Cation efflux protein transmembrane domain-like"/>
    <property type="match status" value="1"/>
</dbReference>
<dbReference type="GO" id="GO:0016020">
    <property type="term" value="C:membrane"/>
    <property type="evidence" value="ECO:0007669"/>
    <property type="project" value="UniProtKB-SubCell"/>
</dbReference>
<feature type="chain" id="PRO_5019567622" evidence="7">
    <location>
        <begin position="27"/>
        <end position="320"/>
    </location>
</feature>
<keyword evidence="7" id="KW-0732">Signal</keyword>
<reference evidence="9 10" key="1">
    <citation type="submission" date="2018-09" db="EMBL/GenBank/DDBJ databases">
        <title>Draft genome sequence of Rhodopseudomonas palustris 2.1.18.</title>
        <authorList>
            <person name="Robertson S.L."/>
            <person name="Meyer T.E."/>
            <person name="Kyndt J.A."/>
        </authorList>
    </citation>
    <scope>NUCLEOTIDE SEQUENCE [LARGE SCALE GENOMIC DNA]</scope>
    <source>
        <strain evidence="9 10">2.1.18</strain>
    </source>
</reference>
<evidence type="ECO:0000256" key="6">
    <source>
        <dbReference type="SAM" id="Phobius"/>
    </source>
</evidence>
<evidence type="ECO:0000256" key="1">
    <source>
        <dbReference type="ARBA" id="ARBA00004141"/>
    </source>
</evidence>
<dbReference type="AlphaFoldDB" id="A0A418UXW7"/>
<dbReference type="Proteomes" id="UP000285523">
    <property type="component" value="Unassembled WGS sequence"/>
</dbReference>
<feature type="signal peptide" evidence="7">
    <location>
        <begin position="1"/>
        <end position="26"/>
    </location>
</feature>
<dbReference type="GO" id="GO:0008324">
    <property type="term" value="F:monoatomic cation transmembrane transporter activity"/>
    <property type="evidence" value="ECO:0007669"/>
    <property type="project" value="InterPro"/>
</dbReference>
<feature type="domain" description="Cation efflux protein transmembrane" evidence="8">
    <location>
        <begin position="12"/>
        <end position="224"/>
    </location>
</feature>
<evidence type="ECO:0000256" key="5">
    <source>
        <dbReference type="ARBA" id="ARBA00023136"/>
    </source>
</evidence>
<dbReference type="RefSeq" id="WP_119859066.1">
    <property type="nucleotide sequence ID" value="NZ_QYYD01000036.1"/>
</dbReference>
<dbReference type="SUPFAM" id="SSF160240">
    <property type="entry name" value="Cation efflux protein cytoplasmic domain-like"/>
    <property type="match status" value="1"/>
</dbReference>
<sequence>MSSSSSKPAICAALVGNLAIAVTKLAAASWTGSSAMLSEGVHSLVDTGNEILLLYGLHRAARPPDAMHPLGYGRELYFWSFIVALLIFAIGAGVSFYEGVIHIITPEPIIDVKINYIVLGFAFLFEGGSWYVAWKGFRSATPDLGVLPDLDYIEAATRSKDPTTFIVLFEDSAALIGILIALAGTFASDYLQLPAMDGVASIGIALLLAATGAFLARESKGLLMGEPAGPRTRDRILQIARRHDAVVGTEDLFTVHLAPRQVLVALRLDFAEDCPGREIEREFNELDAEIKRSCPDVVAVFIRPRLQPQPAPLPRAEQPA</sequence>
<feature type="transmembrane region" description="Helical" evidence="6">
    <location>
        <begin position="76"/>
        <end position="97"/>
    </location>
</feature>
<dbReference type="InterPro" id="IPR027469">
    <property type="entry name" value="Cation_efflux_TMD_sf"/>
</dbReference>
<dbReference type="Pfam" id="PF01545">
    <property type="entry name" value="Cation_efflux"/>
    <property type="match status" value="1"/>
</dbReference>